<proteinExistence type="predicted"/>
<evidence type="ECO:0000313" key="1">
    <source>
        <dbReference type="EMBL" id="KAJ8685495.1"/>
    </source>
</evidence>
<reference evidence="1" key="1">
    <citation type="submission" date="2023-04" db="EMBL/GenBank/DDBJ databases">
        <title>A chromosome-level genome assembly of the parasitoid wasp Eretmocerus hayati.</title>
        <authorList>
            <person name="Zhong Y."/>
            <person name="Liu S."/>
            <person name="Liu Y."/>
        </authorList>
    </citation>
    <scope>NUCLEOTIDE SEQUENCE</scope>
    <source>
        <strain evidence="1">ZJU_SS_LIU_2023</strain>
    </source>
</reference>
<dbReference type="Proteomes" id="UP001239111">
    <property type="component" value="Chromosome 1"/>
</dbReference>
<keyword evidence="2" id="KW-1185">Reference proteome</keyword>
<dbReference type="EMBL" id="CM056741">
    <property type="protein sequence ID" value="KAJ8685495.1"/>
    <property type="molecule type" value="Genomic_DNA"/>
</dbReference>
<organism evidence="1 2">
    <name type="scientific">Eretmocerus hayati</name>
    <dbReference type="NCBI Taxonomy" id="131215"/>
    <lineage>
        <taxon>Eukaryota</taxon>
        <taxon>Metazoa</taxon>
        <taxon>Ecdysozoa</taxon>
        <taxon>Arthropoda</taxon>
        <taxon>Hexapoda</taxon>
        <taxon>Insecta</taxon>
        <taxon>Pterygota</taxon>
        <taxon>Neoptera</taxon>
        <taxon>Endopterygota</taxon>
        <taxon>Hymenoptera</taxon>
        <taxon>Apocrita</taxon>
        <taxon>Proctotrupomorpha</taxon>
        <taxon>Chalcidoidea</taxon>
        <taxon>Aphelinidae</taxon>
        <taxon>Aphelininae</taxon>
        <taxon>Eretmocerus</taxon>
    </lineage>
</organism>
<sequence>MMKQLIESLQQTWDEQIPKISFAYNTAPSDATGFSLAYLNHGRELSTPGNPSQAVGGRRTGAENRLKRMHEALELSQANMARSFTKQWFHYTLRRREWEPKIGELVLKELETLSNKAKHCNAALDKEADRPYRIRKETSPIIFDPEDYEGNVV</sequence>
<comment type="caution">
    <text evidence="1">The sequence shown here is derived from an EMBL/GenBank/DDBJ whole genome shotgun (WGS) entry which is preliminary data.</text>
</comment>
<gene>
    <name evidence="1" type="ORF">QAD02_021288</name>
</gene>
<evidence type="ECO:0000313" key="2">
    <source>
        <dbReference type="Proteomes" id="UP001239111"/>
    </source>
</evidence>
<protein>
    <submittedName>
        <fullName evidence="1">Uncharacterized protein</fullName>
    </submittedName>
</protein>
<accession>A0ACC2PPH6</accession>
<name>A0ACC2PPH6_9HYME</name>